<dbReference type="OrthoDB" id="7471842at2"/>
<dbReference type="GO" id="GO:0000160">
    <property type="term" value="P:phosphorelay signal transduction system"/>
    <property type="evidence" value="ECO:0007669"/>
    <property type="project" value="InterPro"/>
</dbReference>
<keyword evidence="1" id="KW-0597">Phosphoprotein</keyword>
<dbReference type="PANTHER" id="PTHR44591">
    <property type="entry name" value="STRESS RESPONSE REGULATOR PROTEIN 1"/>
    <property type="match status" value="1"/>
</dbReference>
<dbReference type="SUPFAM" id="SSF52172">
    <property type="entry name" value="CheY-like"/>
    <property type="match status" value="1"/>
</dbReference>
<accession>A0A4Q2J017</accession>
<dbReference type="PROSITE" id="PS50110">
    <property type="entry name" value="RESPONSE_REGULATORY"/>
    <property type="match status" value="1"/>
</dbReference>
<dbReference type="Pfam" id="PF00072">
    <property type="entry name" value="Response_reg"/>
    <property type="match status" value="1"/>
</dbReference>
<dbReference type="Gene3D" id="3.40.50.2300">
    <property type="match status" value="1"/>
</dbReference>
<comment type="caution">
    <text evidence="2">The sequence shown here is derived from an EMBL/GenBank/DDBJ whole genome shotgun (WGS) entry which is preliminary data.</text>
</comment>
<organism evidence="2 3">
    <name type="scientific">Sphingomonas desiccabilis</name>
    <dbReference type="NCBI Taxonomy" id="429134"/>
    <lineage>
        <taxon>Bacteria</taxon>
        <taxon>Pseudomonadati</taxon>
        <taxon>Pseudomonadota</taxon>
        <taxon>Alphaproteobacteria</taxon>
        <taxon>Sphingomonadales</taxon>
        <taxon>Sphingomonadaceae</taxon>
        <taxon>Sphingomonas</taxon>
    </lineage>
</organism>
<evidence type="ECO:0000313" key="2">
    <source>
        <dbReference type="EMBL" id="RXZ35013.1"/>
    </source>
</evidence>
<sequence length="143" mass="15332">MLFGKKKRRIQRILVVEDEPLVAFDAEHLLADSGFEIVATTDLVSEGLSVVNSDAPIDLVLVDVSLSDGSGIDVARAARQRGIPVIFVTGACPDGAREFALGCLAKPYPQRDLLAAIEALETLLDGKSPRKLPNSFSLFARLA</sequence>
<dbReference type="InterPro" id="IPR001789">
    <property type="entry name" value="Sig_transdc_resp-reg_receiver"/>
</dbReference>
<evidence type="ECO:0000256" key="1">
    <source>
        <dbReference type="ARBA" id="ARBA00022553"/>
    </source>
</evidence>
<dbReference type="AlphaFoldDB" id="A0A4Q2J017"/>
<name>A0A4Q2J017_9SPHN</name>
<dbReference type="InterPro" id="IPR011006">
    <property type="entry name" value="CheY-like_superfamily"/>
</dbReference>
<evidence type="ECO:0000313" key="3">
    <source>
        <dbReference type="Proteomes" id="UP000292347"/>
    </source>
</evidence>
<gene>
    <name evidence="2" type="ORF">EO081_05025</name>
</gene>
<dbReference type="SMART" id="SM00448">
    <property type="entry name" value="REC"/>
    <property type="match status" value="1"/>
</dbReference>
<keyword evidence="3" id="KW-1185">Reference proteome</keyword>
<proteinExistence type="predicted"/>
<dbReference type="PANTHER" id="PTHR44591:SF3">
    <property type="entry name" value="RESPONSE REGULATORY DOMAIN-CONTAINING PROTEIN"/>
    <property type="match status" value="1"/>
</dbReference>
<dbReference type="EMBL" id="SDPT01000001">
    <property type="protein sequence ID" value="RXZ35013.1"/>
    <property type="molecule type" value="Genomic_DNA"/>
</dbReference>
<dbReference type="Proteomes" id="UP000292347">
    <property type="component" value="Unassembled WGS sequence"/>
</dbReference>
<dbReference type="RefSeq" id="WP_129340793.1">
    <property type="nucleotide sequence ID" value="NZ_JACIDD010000001.1"/>
</dbReference>
<reference evidence="2 3" key="1">
    <citation type="submission" date="2019-01" db="EMBL/GenBank/DDBJ databases">
        <title>Sphingomonas mucosissima sp. nov. and Sphingomonas desiccabilis sp. nov., from biological soil crusts in the Colorado Plateau, USA.</title>
        <authorList>
            <person name="Zhu D."/>
        </authorList>
    </citation>
    <scope>NUCLEOTIDE SEQUENCE [LARGE SCALE GENOMIC DNA]</scope>
    <source>
        <strain evidence="2 3">CP1D</strain>
    </source>
</reference>
<protein>
    <submittedName>
        <fullName evidence="2">Response regulator</fullName>
    </submittedName>
</protein>
<dbReference type="InterPro" id="IPR050595">
    <property type="entry name" value="Bact_response_regulator"/>
</dbReference>